<evidence type="ECO:0000313" key="1">
    <source>
        <dbReference type="EMBL" id="JAD74243.1"/>
    </source>
</evidence>
<accession>A0A0A9CIG0</accession>
<dbReference type="AlphaFoldDB" id="A0A0A9CIG0"/>
<organism evidence="1">
    <name type="scientific">Arundo donax</name>
    <name type="common">Giant reed</name>
    <name type="synonym">Donax arundinaceus</name>
    <dbReference type="NCBI Taxonomy" id="35708"/>
    <lineage>
        <taxon>Eukaryota</taxon>
        <taxon>Viridiplantae</taxon>
        <taxon>Streptophyta</taxon>
        <taxon>Embryophyta</taxon>
        <taxon>Tracheophyta</taxon>
        <taxon>Spermatophyta</taxon>
        <taxon>Magnoliopsida</taxon>
        <taxon>Liliopsida</taxon>
        <taxon>Poales</taxon>
        <taxon>Poaceae</taxon>
        <taxon>PACMAD clade</taxon>
        <taxon>Arundinoideae</taxon>
        <taxon>Arundineae</taxon>
        <taxon>Arundo</taxon>
    </lineage>
</organism>
<reference evidence="1" key="1">
    <citation type="submission" date="2014-09" db="EMBL/GenBank/DDBJ databases">
        <authorList>
            <person name="Magalhaes I.L.F."/>
            <person name="Oliveira U."/>
            <person name="Santos F.R."/>
            <person name="Vidigal T.H.D.A."/>
            <person name="Brescovit A.D."/>
            <person name="Santos A.J."/>
        </authorList>
    </citation>
    <scope>NUCLEOTIDE SEQUENCE</scope>
    <source>
        <tissue evidence="1">Shoot tissue taken approximately 20 cm above the soil surface</tissue>
    </source>
</reference>
<sequence>MCSPAADPDALTCRSNVTEHCFQNSILCL</sequence>
<protein>
    <submittedName>
        <fullName evidence="1">Uncharacterized protein</fullName>
    </submittedName>
</protein>
<reference evidence="1" key="2">
    <citation type="journal article" date="2015" name="Data Brief">
        <title>Shoot transcriptome of the giant reed, Arundo donax.</title>
        <authorList>
            <person name="Barrero R.A."/>
            <person name="Guerrero F.D."/>
            <person name="Moolhuijzen P."/>
            <person name="Goolsby J.A."/>
            <person name="Tidwell J."/>
            <person name="Bellgard S.E."/>
            <person name="Bellgard M.I."/>
        </authorList>
    </citation>
    <scope>NUCLEOTIDE SEQUENCE</scope>
    <source>
        <tissue evidence="1">Shoot tissue taken approximately 20 cm above the soil surface</tissue>
    </source>
</reference>
<name>A0A0A9CIG0_ARUDO</name>
<proteinExistence type="predicted"/>
<dbReference type="EMBL" id="GBRH01223652">
    <property type="protein sequence ID" value="JAD74243.1"/>
    <property type="molecule type" value="Transcribed_RNA"/>
</dbReference>